<evidence type="ECO:0000256" key="9">
    <source>
        <dbReference type="PIRSR" id="PIRSR016262-3"/>
    </source>
</evidence>
<sequence>TGGLRTIHGPGQLVCYPILNLLERTVISLCRKNAIKASTFPDTGVWVGDNKICAIEIHCGRYITSHGLALTSNTYMGWFENIVPCGIVGRGVTSLSQELGRDVSIEETIPRLLETFSDPVDCTLPKQYIFFNECLRQIQF</sequence>
<protein>
    <recommendedName>
        <fullName evidence="3">lipoyl(octanoyl) transferase</fullName>
        <ecNumber evidence="3">2.3.1.181</ecNumber>
    </recommendedName>
    <alternativeName>
        <fullName evidence="6">Lipoate-protein ligase B</fullName>
    </alternativeName>
    <alternativeName>
        <fullName evidence="7">Lipoyl/octanoyl transferase</fullName>
    </alternativeName>
</protein>
<comment type="pathway">
    <text evidence="1">Protein modification; protein lipoylation via endogenous pathway; protein N(6)-(lipoyl)lysine from octanoyl-[acyl-carrier-protein]: step 1/2.</text>
</comment>
<dbReference type="InterPro" id="IPR045864">
    <property type="entry name" value="aa-tRNA-synth_II/BPL/LPL"/>
</dbReference>
<evidence type="ECO:0000256" key="3">
    <source>
        <dbReference type="ARBA" id="ARBA00012334"/>
    </source>
</evidence>
<evidence type="ECO:0000259" key="10">
    <source>
        <dbReference type="PROSITE" id="PS51733"/>
    </source>
</evidence>
<dbReference type="STRING" id="62062.ENSHHUP00000069222"/>
<dbReference type="Gene3D" id="3.30.930.10">
    <property type="entry name" value="Bira Bifunctional Protein, Domain 2"/>
    <property type="match status" value="1"/>
</dbReference>
<dbReference type="Pfam" id="PF21948">
    <property type="entry name" value="LplA-B_cat"/>
    <property type="match status" value="1"/>
</dbReference>
<evidence type="ECO:0000256" key="6">
    <source>
        <dbReference type="ARBA" id="ARBA00030797"/>
    </source>
</evidence>
<dbReference type="AlphaFoldDB" id="A0A4W5PZR6"/>
<evidence type="ECO:0000256" key="1">
    <source>
        <dbReference type="ARBA" id="ARBA00004821"/>
    </source>
</evidence>
<keyword evidence="4" id="KW-0808">Transferase</keyword>
<dbReference type="PIRSF" id="PIRSF016262">
    <property type="entry name" value="LPLase"/>
    <property type="match status" value="1"/>
</dbReference>
<dbReference type="Proteomes" id="UP000314982">
    <property type="component" value="Unassembled WGS sequence"/>
</dbReference>
<dbReference type="GeneTree" id="ENSGT00390000006450"/>
<reference evidence="11" key="2">
    <citation type="submission" date="2025-08" db="UniProtKB">
        <authorList>
            <consortium name="Ensembl"/>
        </authorList>
    </citation>
    <scope>IDENTIFICATION</scope>
</reference>
<comment type="similarity">
    <text evidence="2">Belongs to the LipB family.</text>
</comment>
<dbReference type="GO" id="GO:0009249">
    <property type="term" value="P:protein lipoylation"/>
    <property type="evidence" value="ECO:0007669"/>
    <property type="project" value="InterPro"/>
</dbReference>
<keyword evidence="5" id="KW-0012">Acyltransferase</keyword>
<evidence type="ECO:0000313" key="11">
    <source>
        <dbReference type="Ensembl" id="ENSHHUP00000069222.1"/>
    </source>
</evidence>
<feature type="domain" description="BPL/LPL catalytic" evidence="10">
    <location>
        <begin position="1"/>
        <end position="124"/>
    </location>
</feature>
<reference evidence="11" key="3">
    <citation type="submission" date="2025-09" db="UniProtKB">
        <authorList>
            <consortium name="Ensembl"/>
        </authorList>
    </citation>
    <scope>IDENTIFICATION</scope>
</reference>
<evidence type="ECO:0000256" key="2">
    <source>
        <dbReference type="ARBA" id="ARBA00007907"/>
    </source>
</evidence>
<dbReference type="InterPro" id="IPR000544">
    <property type="entry name" value="Octanoyltransferase"/>
</dbReference>
<dbReference type="PANTHER" id="PTHR10993">
    <property type="entry name" value="OCTANOYLTRANSFERASE"/>
    <property type="match status" value="1"/>
</dbReference>
<reference evidence="12" key="1">
    <citation type="submission" date="2018-06" db="EMBL/GenBank/DDBJ databases">
        <title>Genome assembly of Danube salmon.</title>
        <authorList>
            <person name="Macqueen D.J."/>
            <person name="Gundappa M.K."/>
        </authorList>
    </citation>
    <scope>NUCLEOTIDE SEQUENCE [LARGE SCALE GENOMIC DNA]</scope>
</reference>
<dbReference type="UniPathway" id="UPA00538">
    <property type="reaction ID" value="UER00592"/>
</dbReference>
<evidence type="ECO:0000256" key="4">
    <source>
        <dbReference type="ARBA" id="ARBA00022679"/>
    </source>
</evidence>
<evidence type="ECO:0000256" key="8">
    <source>
        <dbReference type="PIRSR" id="PIRSR016262-1"/>
    </source>
</evidence>
<feature type="active site" description="Acyl-thioester intermediate" evidence="8">
    <location>
        <position position="85"/>
    </location>
</feature>
<evidence type="ECO:0000256" key="5">
    <source>
        <dbReference type="ARBA" id="ARBA00023315"/>
    </source>
</evidence>
<dbReference type="PROSITE" id="PS51733">
    <property type="entry name" value="BPL_LPL_CATALYTIC"/>
    <property type="match status" value="1"/>
</dbReference>
<accession>A0A4W5PZR6</accession>
<evidence type="ECO:0000313" key="12">
    <source>
        <dbReference type="Proteomes" id="UP000314982"/>
    </source>
</evidence>
<dbReference type="GO" id="GO:0033819">
    <property type="term" value="F:lipoyl(octanoyl) transferase activity"/>
    <property type="evidence" value="ECO:0007669"/>
    <property type="project" value="UniProtKB-EC"/>
</dbReference>
<evidence type="ECO:0000256" key="7">
    <source>
        <dbReference type="ARBA" id="ARBA00033331"/>
    </source>
</evidence>
<organism evidence="11 12">
    <name type="scientific">Hucho hucho</name>
    <name type="common">huchen</name>
    <dbReference type="NCBI Taxonomy" id="62062"/>
    <lineage>
        <taxon>Eukaryota</taxon>
        <taxon>Metazoa</taxon>
        <taxon>Chordata</taxon>
        <taxon>Craniata</taxon>
        <taxon>Vertebrata</taxon>
        <taxon>Euteleostomi</taxon>
        <taxon>Actinopterygii</taxon>
        <taxon>Neopterygii</taxon>
        <taxon>Teleostei</taxon>
        <taxon>Protacanthopterygii</taxon>
        <taxon>Salmoniformes</taxon>
        <taxon>Salmonidae</taxon>
        <taxon>Salmoninae</taxon>
        <taxon>Hucho</taxon>
    </lineage>
</organism>
<dbReference type="Ensembl" id="ENSHHUT00000071538.1">
    <property type="protein sequence ID" value="ENSHHUP00000069222.1"/>
    <property type="gene ID" value="ENSHHUG00000040781.1"/>
</dbReference>
<keyword evidence="12" id="KW-1185">Reference proteome</keyword>
<proteinExistence type="inferred from homology"/>
<feature type="site" description="Lowers pKa of active site Cys" evidence="9">
    <location>
        <position position="51"/>
    </location>
</feature>
<name>A0A4W5PZR6_9TELE</name>
<dbReference type="SUPFAM" id="SSF55681">
    <property type="entry name" value="Class II aaRS and biotin synthetases"/>
    <property type="match status" value="1"/>
</dbReference>
<dbReference type="EC" id="2.3.1.181" evidence="3"/>
<dbReference type="InterPro" id="IPR004143">
    <property type="entry name" value="BPL_LPL_catalytic"/>
</dbReference>
<dbReference type="PANTHER" id="PTHR10993:SF7">
    <property type="entry name" value="LIPOYLTRANSFERASE 2, MITOCHONDRIAL-RELATED"/>
    <property type="match status" value="1"/>
</dbReference>